<dbReference type="AlphaFoldDB" id="A0A1T4TIE9"/>
<dbReference type="Proteomes" id="UP000190367">
    <property type="component" value="Unassembled WGS sequence"/>
</dbReference>
<evidence type="ECO:0000313" key="2">
    <source>
        <dbReference type="Proteomes" id="UP000190367"/>
    </source>
</evidence>
<keyword evidence="2" id="KW-1185">Reference proteome</keyword>
<evidence type="ECO:0008006" key="3">
    <source>
        <dbReference type="Google" id="ProtNLM"/>
    </source>
</evidence>
<reference evidence="2" key="1">
    <citation type="submission" date="2017-02" db="EMBL/GenBank/DDBJ databases">
        <authorList>
            <person name="Varghese N."/>
            <person name="Submissions S."/>
        </authorList>
    </citation>
    <scope>NUCLEOTIDE SEQUENCE [LARGE SCALE GENOMIC DNA]</scope>
    <source>
        <strain evidence="2">DSM 22224</strain>
    </source>
</reference>
<sequence length="240" mass="28067">MINVVLSTNGEQVMCCSHIWLQPYAPDTTRSFRFTGILFKKTTAFDCADKISVRISMLNRKLEDVFYIQFGVFVFDYRESGIDELWIDGLVCDSDEIAYRQGIIDVFDFWQRGQSFDWFSEPINSLLKRDYIVACSMYSGLNTQLLDKDIYEIDISLIKEQRDFFYLASITFIGDRAYLGHDFHSFTDCWIDIYRDNGWFNNKKVRLLNTNAIHDPAVSSLISEAETFFRSYKFSVELVS</sequence>
<organism evidence="1 2">
    <name type="scientific">Chitinophaga eiseniae</name>
    <dbReference type="NCBI Taxonomy" id="634771"/>
    <lineage>
        <taxon>Bacteria</taxon>
        <taxon>Pseudomonadati</taxon>
        <taxon>Bacteroidota</taxon>
        <taxon>Chitinophagia</taxon>
        <taxon>Chitinophagales</taxon>
        <taxon>Chitinophagaceae</taxon>
        <taxon>Chitinophaga</taxon>
    </lineage>
</organism>
<proteinExistence type="predicted"/>
<accession>A0A1T4TIE9</accession>
<evidence type="ECO:0000313" key="1">
    <source>
        <dbReference type="EMBL" id="SKA40232.1"/>
    </source>
</evidence>
<name>A0A1T4TIE9_9BACT</name>
<protein>
    <recommendedName>
        <fullName evidence="3">Barstar (Barnase inhibitor)</fullName>
    </recommendedName>
</protein>
<dbReference type="EMBL" id="FUWZ01000005">
    <property type="protein sequence ID" value="SKA40232.1"/>
    <property type="molecule type" value="Genomic_DNA"/>
</dbReference>
<gene>
    <name evidence="1" type="ORF">SAMN04488128_105147</name>
</gene>